<dbReference type="PROSITE" id="PS50234">
    <property type="entry name" value="VWFA"/>
    <property type="match status" value="1"/>
</dbReference>
<dbReference type="PANTHER" id="PTHR45737:SF6">
    <property type="entry name" value="VON WILLEBRAND FACTOR A DOMAIN-CONTAINING PROTEIN 5A"/>
    <property type="match status" value="1"/>
</dbReference>
<dbReference type="AlphaFoldDB" id="A0AAE1GDS0"/>
<dbReference type="GO" id="GO:0032991">
    <property type="term" value="C:protein-containing complex"/>
    <property type="evidence" value="ECO:0007669"/>
    <property type="project" value="UniProtKB-ARBA"/>
</dbReference>
<proteinExistence type="predicted"/>
<keyword evidence="4" id="KW-1185">Reference proteome</keyword>
<evidence type="ECO:0008006" key="5">
    <source>
        <dbReference type="Google" id="ProtNLM"/>
    </source>
</evidence>
<dbReference type="Gene3D" id="3.40.50.410">
    <property type="entry name" value="von Willebrand factor, type A domain"/>
    <property type="match status" value="1"/>
</dbReference>
<dbReference type="Pfam" id="PF13768">
    <property type="entry name" value="VWA_3"/>
    <property type="match status" value="1"/>
</dbReference>
<comment type="caution">
    <text evidence="3">The sequence shown here is derived from an EMBL/GenBank/DDBJ whole genome shotgun (WGS) entry which is preliminary data.</text>
</comment>
<evidence type="ECO:0000259" key="1">
    <source>
        <dbReference type="PROSITE" id="PS50234"/>
    </source>
</evidence>
<gene>
    <name evidence="3" type="ORF">Pcinc_006141</name>
</gene>
<dbReference type="EMBL" id="JAWQEG010000456">
    <property type="protein sequence ID" value="KAK3889894.1"/>
    <property type="molecule type" value="Genomic_DNA"/>
</dbReference>
<accession>A0AAE1GDS0</accession>
<dbReference type="PANTHER" id="PTHR45737">
    <property type="entry name" value="VON WILLEBRAND FACTOR A DOMAIN-CONTAINING PROTEIN 5A"/>
    <property type="match status" value="1"/>
</dbReference>
<name>A0AAE1GDS0_PETCI</name>
<evidence type="ECO:0000313" key="4">
    <source>
        <dbReference type="Proteomes" id="UP001286313"/>
    </source>
</evidence>
<feature type="domain" description="VWFA" evidence="1">
    <location>
        <begin position="298"/>
        <end position="349"/>
    </location>
</feature>
<evidence type="ECO:0000259" key="2">
    <source>
        <dbReference type="PROSITE" id="PS51468"/>
    </source>
</evidence>
<dbReference type="InterPro" id="IPR013694">
    <property type="entry name" value="VIT"/>
</dbReference>
<evidence type="ECO:0000313" key="3">
    <source>
        <dbReference type="EMBL" id="KAK3889894.1"/>
    </source>
</evidence>
<dbReference type="InterPro" id="IPR002035">
    <property type="entry name" value="VWF_A"/>
</dbReference>
<protein>
    <recommendedName>
        <fullName evidence="5">VIT domain-containing protein</fullName>
    </recommendedName>
</protein>
<dbReference type="SMART" id="SM00609">
    <property type="entry name" value="VIT"/>
    <property type="match status" value="1"/>
</dbReference>
<feature type="domain" description="VIT" evidence="2">
    <location>
        <begin position="17"/>
        <end position="147"/>
    </location>
</feature>
<reference evidence="3" key="1">
    <citation type="submission" date="2023-10" db="EMBL/GenBank/DDBJ databases">
        <title>Genome assemblies of two species of porcelain crab, Petrolisthes cinctipes and Petrolisthes manimaculis (Anomura: Porcellanidae).</title>
        <authorList>
            <person name="Angst P."/>
        </authorList>
    </citation>
    <scope>NUCLEOTIDE SEQUENCE</scope>
    <source>
        <strain evidence="3">PB745_01</strain>
        <tissue evidence="3">Gill</tissue>
    </source>
</reference>
<organism evidence="3 4">
    <name type="scientific">Petrolisthes cinctipes</name>
    <name type="common">Flat porcelain crab</name>
    <dbReference type="NCBI Taxonomy" id="88211"/>
    <lineage>
        <taxon>Eukaryota</taxon>
        <taxon>Metazoa</taxon>
        <taxon>Ecdysozoa</taxon>
        <taxon>Arthropoda</taxon>
        <taxon>Crustacea</taxon>
        <taxon>Multicrustacea</taxon>
        <taxon>Malacostraca</taxon>
        <taxon>Eumalacostraca</taxon>
        <taxon>Eucarida</taxon>
        <taxon>Decapoda</taxon>
        <taxon>Pleocyemata</taxon>
        <taxon>Anomura</taxon>
        <taxon>Galatheoidea</taxon>
        <taxon>Porcellanidae</taxon>
        <taxon>Petrolisthes</taxon>
    </lineage>
</organism>
<dbReference type="SUPFAM" id="SSF53300">
    <property type="entry name" value="vWA-like"/>
    <property type="match status" value="1"/>
</dbReference>
<dbReference type="Pfam" id="PF08487">
    <property type="entry name" value="VIT"/>
    <property type="match status" value="1"/>
</dbReference>
<dbReference type="Proteomes" id="UP001286313">
    <property type="component" value="Unassembled WGS sequence"/>
</dbReference>
<dbReference type="PROSITE" id="PS51468">
    <property type="entry name" value="VIT"/>
    <property type="match status" value="1"/>
</dbReference>
<dbReference type="InterPro" id="IPR036465">
    <property type="entry name" value="vWFA_dom_sf"/>
</dbReference>
<sequence>MSTTEMQPQHFTQWGMLGTYIVNEKPLVRCVELESVRTKVTVRGFVAQVRATLVYHNLSPNPLQVKCVFPVEDGAAFYKFEARLDGRTIIAQCMEKKKAEKVYKDAVSEGKTAVLAREHEYTSDILQLALGNLPSGERAEIEVSLVMELCVRTDGGVSFILPTVLNPRYSPADLVQKDSAELSWNDLSDQRTVCVAKAYSMNIEGSVCGSHQIARIISHTDPINVTISDDTKSAQITQDGGFKCDHDWSMTVYYNNPYKTHVLRETSDRSGVGIMTQHLLMINFFPSLPDNSYSNRNEIIFVIDRSGSMSGSNIHSARTTLLLFLKSLPQGCYFNIVSFGSHFEALFPK</sequence>